<dbReference type="AlphaFoldDB" id="A0A3R7NQ84"/>
<reference evidence="1 2" key="1">
    <citation type="journal article" date="2018" name="BMC Genomics">
        <title>Genomic comparison of Trypanosoma conorhini and Trypanosoma rangeli to Trypanosoma cruzi strains of high and low virulence.</title>
        <authorList>
            <person name="Bradwell K.R."/>
            <person name="Koparde V.N."/>
            <person name="Matveyev A.V."/>
            <person name="Serrano M.G."/>
            <person name="Alves J.M."/>
            <person name="Parikh H."/>
            <person name="Huang B."/>
            <person name="Lee V."/>
            <person name="Espinosa-Alvarez O."/>
            <person name="Ortiz P.A."/>
            <person name="Costa-Martins A.G."/>
            <person name="Teixeira M.M."/>
            <person name="Buck G.A."/>
        </authorList>
    </citation>
    <scope>NUCLEOTIDE SEQUENCE [LARGE SCALE GENOMIC DNA]</scope>
    <source>
        <strain evidence="1 2">AM80</strain>
    </source>
</reference>
<dbReference type="EMBL" id="MKGL01000041">
    <property type="protein sequence ID" value="RNF09874.1"/>
    <property type="molecule type" value="Genomic_DNA"/>
</dbReference>
<sequence>MTDIAVVEGMSIEVLAQLATDVLTSPDKTVRDSAAARLRFMTSYVYWDVVKNLLPRCQNNYLRFVVCKAIRFIVINELGPQERKETQVYIMDYLKVLRERGEELPIYIKNELYSIYASALFVNWRMMVLARDDVPEGIGLSIIEELSAQLPVDDVLACLLEILTYFSRQEKKISLIFLRSNFLDDILPNFFSFSVGQISSCGSRALEVCCTILQVVPTLYSAALITVQRKVDDSIDLGKSKIWLPAISLAVQDCRRVILENPMLELSGHCARLLRMASSVVYISAESLEACSSLGDLFLELSSELLYLYESTGFSYLLQLSCALLVNMFGHDKVRTLTYFDKHLHLVIFWANMVSDVLNRWEDGEEELRQEVMHLFYIFGDCIAPRVGAEGSKLAEIELILSSVSQVAECYFDNVVAKAHLTEDSSEIRSDMGVMLHNEKTLLPIAEMLFCDTIGVYGLIARRLQNTIEQYGICVRIRDTGSTEEMGNLLLSLAVDVQSVCSALGAVDTSLFLMHVCLSRLSVIISAVAIAVLNNTVHRSNKLIEIVAHFARDLLSVDDSLTSALLESLSLTEVKGENSERRSMTGVGKAHMGILRALFFFCGCVYESLSEASCDFYDIMNNLLYYVYVYHSDKTCLTIDANLLLGKVLMQGVHGFFLGSEKMSAVLLAVKEERIDLLRVSSEKLTSEDRKARSSMLSVLTFFDEGRHYAGFPTLDFIPCIMARALDLDRLNTDPHAMLHDLSAIVDGIHQSDVFYWLLDALIQRIQEIEELPRVFPDEAPLLLQLVAKLCDLATDCLMDDSKCEAHWALLRFASIATTGIINRMGLSNLNLKESVQELPLDVVNEVFLYNVADIVYDMITGNWCNVGVALFYSEDFLSTFTHFFTLLFATPAELIMSHTGSRERVFQLITKAITTTENICFELHGLFGTRMMWEPLLRCLLKCLQYSLLVDVLLAIDTVLLSLGSVVEDHSKFVEDEVTADIFEAVVVHIVVSSGLEQHEMGLSFNLLRTCFQWCESACTARIDKLLGFCAAHHRVRFRHILTLLRSGRKDVLHSYTLLFDKGSAGEALAPW</sequence>
<accession>A0A3R7NQ84</accession>
<name>A0A3R7NQ84_TRYRA</name>
<evidence type="ECO:0000313" key="2">
    <source>
        <dbReference type="Proteomes" id="UP000283634"/>
    </source>
</evidence>
<protein>
    <submittedName>
        <fullName evidence="1">Uncharacterized protein</fullName>
    </submittedName>
</protein>
<dbReference type="Proteomes" id="UP000283634">
    <property type="component" value="Unassembled WGS sequence"/>
</dbReference>
<evidence type="ECO:0000313" key="1">
    <source>
        <dbReference type="EMBL" id="RNF09874.1"/>
    </source>
</evidence>
<organism evidence="1 2">
    <name type="scientific">Trypanosoma rangeli</name>
    <dbReference type="NCBI Taxonomy" id="5698"/>
    <lineage>
        <taxon>Eukaryota</taxon>
        <taxon>Discoba</taxon>
        <taxon>Euglenozoa</taxon>
        <taxon>Kinetoplastea</taxon>
        <taxon>Metakinetoplastina</taxon>
        <taxon>Trypanosomatida</taxon>
        <taxon>Trypanosomatidae</taxon>
        <taxon>Trypanosoma</taxon>
        <taxon>Herpetosoma</taxon>
    </lineage>
</organism>
<proteinExistence type="predicted"/>
<dbReference type="GeneID" id="40325833"/>
<dbReference type="OMA" id="FCGCVYE"/>
<dbReference type="RefSeq" id="XP_029241228.1">
    <property type="nucleotide sequence ID" value="XM_029378927.1"/>
</dbReference>
<dbReference type="OrthoDB" id="278510at2759"/>
<keyword evidence="2" id="KW-1185">Reference proteome</keyword>
<gene>
    <name evidence="1" type="ORF">TraAM80_01900</name>
</gene>
<comment type="caution">
    <text evidence="1">The sequence shown here is derived from an EMBL/GenBank/DDBJ whole genome shotgun (WGS) entry which is preliminary data.</text>
</comment>